<protein>
    <submittedName>
        <fullName evidence="7">Nucleolar transcription factor 1 isoform X4</fullName>
    </submittedName>
</protein>
<name>A0ABM3EEK9_SALSA</name>
<dbReference type="InterPro" id="IPR036910">
    <property type="entry name" value="HMG_box_dom_sf"/>
</dbReference>
<evidence type="ECO:0000256" key="1">
    <source>
        <dbReference type="ARBA" id="ARBA00004123"/>
    </source>
</evidence>
<accession>A0ABM3EEK9</accession>
<evidence type="ECO:0000256" key="2">
    <source>
        <dbReference type="ARBA" id="ARBA00023125"/>
    </source>
</evidence>
<evidence type="ECO:0000256" key="3">
    <source>
        <dbReference type="ARBA" id="ARBA00023242"/>
    </source>
</evidence>
<reference evidence="7" key="1">
    <citation type="submission" date="2025-08" db="UniProtKB">
        <authorList>
            <consortium name="RefSeq"/>
        </authorList>
    </citation>
    <scope>IDENTIFICATION</scope>
</reference>
<dbReference type="SUPFAM" id="SSF47095">
    <property type="entry name" value="HMG-box"/>
    <property type="match status" value="1"/>
</dbReference>
<dbReference type="InterPro" id="IPR009071">
    <property type="entry name" value="HMG_box_dom"/>
</dbReference>
<organism evidence="6 7">
    <name type="scientific">Salmo salar</name>
    <name type="common">Atlantic salmon</name>
    <dbReference type="NCBI Taxonomy" id="8030"/>
    <lineage>
        <taxon>Eukaryota</taxon>
        <taxon>Metazoa</taxon>
        <taxon>Chordata</taxon>
        <taxon>Craniata</taxon>
        <taxon>Vertebrata</taxon>
        <taxon>Euteleostomi</taxon>
        <taxon>Actinopterygii</taxon>
        <taxon>Neopterygii</taxon>
        <taxon>Teleostei</taxon>
        <taxon>Protacanthopterygii</taxon>
        <taxon>Salmoniformes</taxon>
        <taxon>Salmonidae</taxon>
        <taxon>Salmoninae</taxon>
        <taxon>Salmo</taxon>
    </lineage>
</organism>
<gene>
    <name evidence="7" type="primary">LOC123738811</name>
</gene>
<evidence type="ECO:0000259" key="5">
    <source>
        <dbReference type="PROSITE" id="PS50118"/>
    </source>
</evidence>
<sequence length="163" mass="19391">MNGEMDASTKDQVWTQDDLLNLLEAMKVNLPQKDLAKYKTSESHLDWEKVAFNSFTGEMCKQKWNEVSKVIRKFRTLTELIFDAQDFIKNPYKGKKLKKHPDFPKKPLTPYFRFFIEKRAKYAKLHPEMSNLDLTKILSMKYRGLPDKKKVRSRERVGRKRCN</sequence>
<dbReference type="Proteomes" id="UP001652741">
    <property type="component" value="Unplaced"/>
</dbReference>
<dbReference type="CDD" id="cd21998">
    <property type="entry name" value="HMG-box_UBF1_rpt1-like"/>
    <property type="match status" value="1"/>
</dbReference>
<dbReference type="Gene3D" id="1.10.30.10">
    <property type="entry name" value="High mobility group box domain"/>
    <property type="match status" value="1"/>
</dbReference>
<dbReference type="GeneID" id="123738811"/>
<comment type="subcellular location">
    <subcellularLocation>
        <location evidence="1">Nucleus</location>
    </subcellularLocation>
</comment>
<keyword evidence="6" id="KW-1185">Reference proteome</keyword>
<feature type="domain" description="HMG box" evidence="5">
    <location>
        <begin position="104"/>
        <end position="163"/>
    </location>
</feature>
<dbReference type="PANTHER" id="PTHR46318:SF2">
    <property type="entry name" value="NUCLEOLAR TRANSCRIPTION FACTOR 1"/>
    <property type="match status" value="1"/>
</dbReference>
<dbReference type="PANTHER" id="PTHR46318">
    <property type="entry name" value="UPSTREAM BINDING TRANSCRIPTION FACTOR"/>
    <property type="match status" value="1"/>
</dbReference>
<evidence type="ECO:0000313" key="6">
    <source>
        <dbReference type="Proteomes" id="UP001652741"/>
    </source>
</evidence>
<keyword evidence="2 4" id="KW-0238">DNA-binding</keyword>
<evidence type="ECO:0000256" key="4">
    <source>
        <dbReference type="PROSITE-ProRule" id="PRU00267"/>
    </source>
</evidence>
<feature type="DNA-binding region" description="HMG box" evidence="4">
    <location>
        <begin position="104"/>
        <end position="163"/>
    </location>
</feature>
<evidence type="ECO:0000313" key="7">
    <source>
        <dbReference type="RefSeq" id="XP_045569486.1"/>
    </source>
</evidence>
<keyword evidence="3 4" id="KW-0539">Nucleus</keyword>
<dbReference type="Pfam" id="PF00505">
    <property type="entry name" value="HMG_box"/>
    <property type="match status" value="1"/>
</dbReference>
<dbReference type="SMART" id="SM00398">
    <property type="entry name" value="HMG"/>
    <property type="match status" value="1"/>
</dbReference>
<proteinExistence type="predicted"/>
<dbReference type="PROSITE" id="PS50118">
    <property type="entry name" value="HMG_BOX_2"/>
    <property type="match status" value="1"/>
</dbReference>
<dbReference type="RefSeq" id="XP_045569486.1">
    <property type="nucleotide sequence ID" value="XM_045713530.1"/>
</dbReference>
<dbReference type="InterPro" id="IPR051762">
    <property type="entry name" value="UBF1"/>
</dbReference>